<proteinExistence type="predicted"/>
<organism evidence="1 2">
    <name type="scientific">Helicostylum pulchrum</name>
    <dbReference type="NCBI Taxonomy" id="562976"/>
    <lineage>
        <taxon>Eukaryota</taxon>
        <taxon>Fungi</taxon>
        <taxon>Fungi incertae sedis</taxon>
        <taxon>Mucoromycota</taxon>
        <taxon>Mucoromycotina</taxon>
        <taxon>Mucoromycetes</taxon>
        <taxon>Mucorales</taxon>
        <taxon>Mucorineae</taxon>
        <taxon>Mucoraceae</taxon>
        <taxon>Helicostylum</taxon>
    </lineage>
</organism>
<protein>
    <submittedName>
        <fullName evidence="1">Uncharacterized protein</fullName>
    </submittedName>
</protein>
<evidence type="ECO:0000313" key="1">
    <source>
        <dbReference type="EMBL" id="GAA5806612.1"/>
    </source>
</evidence>
<dbReference type="EMBL" id="BAABUJ010000078">
    <property type="protein sequence ID" value="GAA5806612.1"/>
    <property type="molecule type" value="Genomic_DNA"/>
</dbReference>
<name>A0ABP9YIC4_9FUNG</name>
<evidence type="ECO:0000313" key="2">
    <source>
        <dbReference type="Proteomes" id="UP001476247"/>
    </source>
</evidence>
<gene>
    <name evidence="1" type="ORF">HPULCUR_012153</name>
</gene>
<dbReference type="Proteomes" id="UP001476247">
    <property type="component" value="Unassembled WGS sequence"/>
</dbReference>
<reference evidence="1 2" key="1">
    <citation type="submission" date="2024-04" db="EMBL/GenBank/DDBJ databases">
        <title>genome sequences of Mucor flavus KT1a and Helicostylum pulchrum KT1b strains isolation_sourced from the surface of a dry-aged beef.</title>
        <authorList>
            <person name="Toyotome T."/>
            <person name="Hosono M."/>
            <person name="Torimaru M."/>
            <person name="Fukuda K."/>
            <person name="Mikami N."/>
        </authorList>
    </citation>
    <scope>NUCLEOTIDE SEQUENCE [LARGE SCALE GENOMIC DNA]</scope>
    <source>
        <strain evidence="1 2">KT1b</strain>
    </source>
</reference>
<accession>A0ABP9YIC4</accession>
<sequence length="343" mass="39342">MQALRTAFITTKSFRKPSLFQQARCFSVTGTCFTEKPETKIEDFPWLLSSDEPRIPKYPYQEAPHDWSFLNILPVPVQHYLGQWLGTRILQLNTGHDNFPDQFLVGASLATRKAVSLLSDQLSHPQDEEKKQELLNLLGPDLVERFVEATPKDTTIQIEIPQIYDVNLGDIWITLGNPNAFSDEEKYDVLRWMTVQIGLHKSKGNELEEPFQEYRQRISKSIMEGVQVGVDVLIDADITFKATKEKDAQTEMNATNENDGKTEINATKETDDQTEIKATKNEKVLLYDGGRRTLRMRFATPYFAPASKMVSGREPETGEPINDWNWRLVDIDQLLEKEAMEQQ</sequence>
<keyword evidence="2" id="KW-1185">Reference proteome</keyword>
<comment type="caution">
    <text evidence="1">The sequence shown here is derived from an EMBL/GenBank/DDBJ whole genome shotgun (WGS) entry which is preliminary data.</text>
</comment>